<evidence type="ECO:0000256" key="3">
    <source>
        <dbReference type="ARBA" id="ARBA00014910"/>
    </source>
</evidence>
<keyword evidence="6 11" id="KW-0175">Coiled coil</keyword>
<feature type="region of interest" description="Disordered" evidence="12">
    <location>
        <begin position="50"/>
        <end position="190"/>
    </location>
</feature>
<feature type="compositionally biased region" description="Polar residues" evidence="12">
    <location>
        <begin position="134"/>
        <end position="145"/>
    </location>
</feature>
<comment type="subcellular location">
    <subcellularLocation>
        <location evidence="1">Cytoplasm</location>
        <location evidence="1">Cytoskeleton</location>
        <location evidence="1">Microtubule organizing center</location>
        <location evidence="1">Centrosome</location>
        <location evidence="1">Centriole</location>
    </subcellularLocation>
</comment>
<keyword evidence="5" id="KW-0677">Repeat</keyword>
<protein>
    <recommendedName>
        <fullName evidence="3">Centrosomal protein POC5</fullName>
    </recommendedName>
    <alternativeName>
        <fullName evidence="9">Protein of centriole 5</fullName>
    </alternativeName>
</protein>
<dbReference type="AlphaFoldDB" id="A0AAD5S2S0"/>
<dbReference type="Proteomes" id="UP001212841">
    <property type="component" value="Unassembled WGS sequence"/>
</dbReference>
<keyword evidence="4" id="KW-0963">Cytoplasm</keyword>
<comment type="caution">
    <text evidence="13">The sequence shown here is derived from an EMBL/GenBank/DDBJ whole genome shotgun (WGS) entry which is preliminary data.</text>
</comment>
<evidence type="ECO:0000256" key="10">
    <source>
        <dbReference type="ARBA" id="ARBA00049959"/>
    </source>
</evidence>
<dbReference type="PANTHER" id="PTHR28618">
    <property type="entry name" value="CENTROSOMAL PROTEIN POC5"/>
    <property type="match status" value="1"/>
</dbReference>
<dbReference type="PANTHER" id="PTHR28618:SF1">
    <property type="entry name" value="CENTROSOMAL PROTEIN POC5"/>
    <property type="match status" value="1"/>
</dbReference>
<keyword evidence="7" id="KW-0206">Cytoskeleton</keyword>
<evidence type="ECO:0000313" key="14">
    <source>
        <dbReference type="Proteomes" id="UP001212841"/>
    </source>
</evidence>
<organism evidence="13 14">
    <name type="scientific">Rhizophlyctis rosea</name>
    <dbReference type="NCBI Taxonomy" id="64517"/>
    <lineage>
        <taxon>Eukaryota</taxon>
        <taxon>Fungi</taxon>
        <taxon>Fungi incertae sedis</taxon>
        <taxon>Chytridiomycota</taxon>
        <taxon>Chytridiomycota incertae sedis</taxon>
        <taxon>Chytridiomycetes</taxon>
        <taxon>Rhizophlyctidales</taxon>
        <taxon>Rhizophlyctidaceae</taxon>
        <taxon>Rhizophlyctis</taxon>
    </lineage>
</organism>
<evidence type="ECO:0000256" key="5">
    <source>
        <dbReference type="ARBA" id="ARBA00022737"/>
    </source>
</evidence>
<evidence type="ECO:0000256" key="8">
    <source>
        <dbReference type="ARBA" id="ARBA00023306"/>
    </source>
</evidence>
<dbReference type="EMBL" id="JADGJD010002101">
    <property type="protein sequence ID" value="KAJ3034947.1"/>
    <property type="molecule type" value="Genomic_DNA"/>
</dbReference>
<dbReference type="InterPro" id="IPR033351">
    <property type="entry name" value="POC5"/>
</dbReference>
<evidence type="ECO:0000256" key="6">
    <source>
        <dbReference type="ARBA" id="ARBA00023054"/>
    </source>
</evidence>
<feature type="coiled-coil region" evidence="11">
    <location>
        <begin position="357"/>
        <end position="391"/>
    </location>
</feature>
<evidence type="ECO:0000256" key="12">
    <source>
        <dbReference type="SAM" id="MobiDB-lite"/>
    </source>
</evidence>
<proteinExistence type="inferred from homology"/>
<evidence type="ECO:0000256" key="2">
    <source>
        <dbReference type="ARBA" id="ARBA00010411"/>
    </source>
</evidence>
<evidence type="ECO:0000256" key="11">
    <source>
        <dbReference type="SAM" id="Coils"/>
    </source>
</evidence>
<keyword evidence="14" id="KW-1185">Reference proteome</keyword>
<feature type="coiled-coil region" evidence="11">
    <location>
        <begin position="231"/>
        <end position="265"/>
    </location>
</feature>
<dbReference type="GO" id="GO:0005814">
    <property type="term" value="C:centriole"/>
    <property type="evidence" value="ECO:0007669"/>
    <property type="project" value="UniProtKB-SubCell"/>
</dbReference>
<evidence type="ECO:0000256" key="9">
    <source>
        <dbReference type="ARBA" id="ARBA00031694"/>
    </source>
</evidence>
<gene>
    <name evidence="13" type="primary">POC5</name>
    <name evidence="13" type="ORF">HK097_004359</name>
</gene>
<feature type="non-terminal residue" evidence="13">
    <location>
        <position position="1"/>
    </location>
</feature>
<evidence type="ECO:0000256" key="4">
    <source>
        <dbReference type="ARBA" id="ARBA00022490"/>
    </source>
</evidence>
<comment type="similarity">
    <text evidence="2">Belongs to the POC5 family.</text>
</comment>
<evidence type="ECO:0000256" key="7">
    <source>
        <dbReference type="ARBA" id="ARBA00023212"/>
    </source>
</evidence>
<evidence type="ECO:0000313" key="13">
    <source>
        <dbReference type="EMBL" id="KAJ3034947.1"/>
    </source>
</evidence>
<reference evidence="13" key="1">
    <citation type="submission" date="2020-05" db="EMBL/GenBank/DDBJ databases">
        <title>Phylogenomic resolution of chytrid fungi.</title>
        <authorList>
            <person name="Stajich J.E."/>
            <person name="Amses K."/>
            <person name="Simmons R."/>
            <person name="Seto K."/>
            <person name="Myers J."/>
            <person name="Bonds A."/>
            <person name="Quandt C.A."/>
            <person name="Barry K."/>
            <person name="Liu P."/>
            <person name="Grigoriev I."/>
            <person name="Longcore J.E."/>
            <person name="James T.Y."/>
        </authorList>
    </citation>
    <scope>NUCLEOTIDE SEQUENCE</scope>
    <source>
        <strain evidence="13">JEL0318</strain>
    </source>
</reference>
<keyword evidence="8" id="KW-0131">Cell cycle</keyword>
<evidence type="ECO:0000256" key="1">
    <source>
        <dbReference type="ARBA" id="ARBA00004114"/>
    </source>
</evidence>
<name>A0AAD5S2S0_9FUNG</name>
<comment type="function">
    <text evidence="10">Essential for the assembly of the distal half of centrioles, required for centriole elongation. Acts as a negative regulator of centriole elongation.</text>
</comment>
<accession>A0AAD5S2S0</accession>
<sequence>MSSSFASEEDDSLDIPITLIEKAGETTPRCDTPPNFESAFAQFTEPDLSYKIDRTANTPDLIRFNSPARTPMPPPDLSLAESSKSEPQHPLPALPLAPSDTRTLDPSIRRKPETSSQGAKPSAERRDNAKSSRKPSLTSSMSRTHVQPAPKNHPKSSAAIPETVEKSSIPPSPQSPPSETDLTFDADPTGTAFSESLDKWTGMMRRAVLQDFLTAKQSLSDRHTLLIHHAKQESASEVTELTHQLAEAKAQISTHEAKMERRNKLVESALGVLDRKRARSTLTLSFARWRVKQAECKRVRLSCQLADRHYRRVQARQCLFGWQRVTGVSWRRTVEKRIQIGAEKTMEGMSVEYEKRISDLTNQLEETLTLLRKSELERAQAQEEMKKALMRGVCALNMEAMSMFRGGGGGGGVDPSSIANTHASAAPPTTTAGMMGMGIGIDSLNFGSGAAGFGD</sequence>